<dbReference type="PANTHER" id="PTHR12121">
    <property type="entry name" value="CARBON CATABOLITE REPRESSOR PROTEIN 4"/>
    <property type="match status" value="1"/>
</dbReference>
<gene>
    <name evidence="3" type="ORF">Pla175_31580</name>
</gene>
<dbReference type="AlphaFoldDB" id="A0A518DE79"/>
<dbReference type="Pfam" id="PF03372">
    <property type="entry name" value="Exo_endo_phos"/>
    <property type="match status" value="1"/>
</dbReference>
<dbReference type="EMBL" id="CP036291">
    <property type="protein sequence ID" value="QDU89763.1"/>
    <property type="molecule type" value="Genomic_DNA"/>
</dbReference>
<accession>A0A518DE79</accession>
<dbReference type="InterPro" id="IPR050410">
    <property type="entry name" value="CCR4/nocturin_mRNA_transcr"/>
</dbReference>
<keyword evidence="3" id="KW-0540">Nuclease</keyword>
<dbReference type="PANTHER" id="PTHR12121:SF36">
    <property type="entry name" value="ENDONUCLEASE_EXONUCLEASE_PHOSPHATASE DOMAIN-CONTAINING PROTEIN"/>
    <property type="match status" value="1"/>
</dbReference>
<evidence type="ECO:0000256" key="1">
    <source>
        <dbReference type="SAM" id="Phobius"/>
    </source>
</evidence>
<dbReference type="CDD" id="cd09083">
    <property type="entry name" value="EEP-1"/>
    <property type="match status" value="1"/>
</dbReference>
<reference evidence="3 4" key="1">
    <citation type="submission" date="2019-02" db="EMBL/GenBank/DDBJ databases">
        <title>Deep-cultivation of Planctomycetes and their phenomic and genomic characterization uncovers novel biology.</title>
        <authorList>
            <person name="Wiegand S."/>
            <person name="Jogler M."/>
            <person name="Boedeker C."/>
            <person name="Pinto D."/>
            <person name="Vollmers J."/>
            <person name="Rivas-Marin E."/>
            <person name="Kohn T."/>
            <person name="Peeters S.H."/>
            <person name="Heuer A."/>
            <person name="Rast P."/>
            <person name="Oberbeckmann S."/>
            <person name="Bunk B."/>
            <person name="Jeske O."/>
            <person name="Meyerdierks A."/>
            <person name="Storesund J.E."/>
            <person name="Kallscheuer N."/>
            <person name="Luecker S."/>
            <person name="Lage O.M."/>
            <person name="Pohl T."/>
            <person name="Merkel B.J."/>
            <person name="Hornburger P."/>
            <person name="Mueller R.-W."/>
            <person name="Bruemmer F."/>
            <person name="Labrenz M."/>
            <person name="Spormann A.M."/>
            <person name="Op den Camp H."/>
            <person name="Overmann J."/>
            <person name="Amann R."/>
            <person name="Jetten M.S.M."/>
            <person name="Mascher T."/>
            <person name="Medema M.H."/>
            <person name="Devos D.P."/>
            <person name="Kaster A.-K."/>
            <person name="Ovreas L."/>
            <person name="Rohde M."/>
            <person name="Galperin M.Y."/>
            <person name="Jogler C."/>
        </authorList>
    </citation>
    <scope>NUCLEOTIDE SEQUENCE [LARGE SCALE GENOMIC DNA]</scope>
    <source>
        <strain evidence="3 4">Pla175</strain>
    </source>
</reference>
<keyword evidence="4" id="KW-1185">Reference proteome</keyword>
<dbReference type="GO" id="GO:0004519">
    <property type="term" value="F:endonuclease activity"/>
    <property type="evidence" value="ECO:0007669"/>
    <property type="project" value="UniProtKB-KW"/>
</dbReference>
<keyword evidence="3" id="KW-0378">Hydrolase</keyword>
<keyword evidence="1" id="KW-0472">Membrane</keyword>
<keyword evidence="3" id="KW-0269">Exonuclease</keyword>
<keyword evidence="3" id="KW-0255">Endonuclease</keyword>
<evidence type="ECO:0000259" key="2">
    <source>
        <dbReference type="Pfam" id="PF03372"/>
    </source>
</evidence>
<proteinExistence type="predicted"/>
<evidence type="ECO:0000313" key="3">
    <source>
        <dbReference type="EMBL" id="QDU89763.1"/>
    </source>
</evidence>
<feature type="domain" description="Endonuclease/exonuclease/phosphatase" evidence="2">
    <location>
        <begin position="62"/>
        <end position="315"/>
    </location>
</feature>
<dbReference type="InterPro" id="IPR036691">
    <property type="entry name" value="Endo/exonu/phosph_ase_sf"/>
</dbReference>
<dbReference type="SUPFAM" id="SSF56219">
    <property type="entry name" value="DNase I-like"/>
    <property type="match status" value="1"/>
</dbReference>
<feature type="transmembrane region" description="Helical" evidence="1">
    <location>
        <begin position="29"/>
        <end position="52"/>
    </location>
</feature>
<dbReference type="Proteomes" id="UP000317429">
    <property type="component" value="Chromosome"/>
</dbReference>
<organism evidence="3 4">
    <name type="scientific">Pirellulimonas nuda</name>
    <dbReference type="NCBI Taxonomy" id="2528009"/>
    <lineage>
        <taxon>Bacteria</taxon>
        <taxon>Pseudomonadati</taxon>
        <taxon>Planctomycetota</taxon>
        <taxon>Planctomycetia</taxon>
        <taxon>Pirellulales</taxon>
        <taxon>Lacipirellulaceae</taxon>
        <taxon>Pirellulimonas</taxon>
    </lineage>
</organism>
<name>A0A518DE79_9BACT</name>
<sequence length="328" mass="35659">MLTGPAPHGAATQHDSITGNYSAMRATSYTALLVPAGLLALLGSAAAPLLAAEKPPVDLRVMSFNIRYGAANDGENHWEKRKGLVADTIRTYDPDLLGTQETLGFQKEFLEHELPSYTGIGVGRDDGGPSGEMTAMFYKTDRFEPVAEGHFWLSETPEVPGSKSWDTSLTRMCSWVKLRDRRDLSLPPILWLNTHFDHVGKEAREQAAKLLVAKSGVLGAGCDVVITGDFNSAVSSPPYLALFAAREREGGPSLFIDTYVAARPDGEPGQATFNSFRGAVVEGARIDWIAVRGGWQTLHAAIDRTQPDGRNPSDHYPVQALLRREAQQ</sequence>
<keyword evidence="1" id="KW-1133">Transmembrane helix</keyword>
<keyword evidence="1" id="KW-0812">Transmembrane</keyword>
<dbReference type="InterPro" id="IPR005135">
    <property type="entry name" value="Endo/exonuclease/phosphatase"/>
</dbReference>
<dbReference type="KEGG" id="pnd:Pla175_31580"/>
<dbReference type="Gene3D" id="3.60.10.10">
    <property type="entry name" value="Endonuclease/exonuclease/phosphatase"/>
    <property type="match status" value="1"/>
</dbReference>
<protein>
    <submittedName>
        <fullName evidence="3">Endonuclease/Exonuclease/phosphatase family protein</fullName>
    </submittedName>
</protein>
<dbReference type="GO" id="GO:0000175">
    <property type="term" value="F:3'-5'-RNA exonuclease activity"/>
    <property type="evidence" value="ECO:0007669"/>
    <property type="project" value="TreeGrafter"/>
</dbReference>
<evidence type="ECO:0000313" key="4">
    <source>
        <dbReference type="Proteomes" id="UP000317429"/>
    </source>
</evidence>